<evidence type="ECO:0000256" key="3">
    <source>
        <dbReference type="ARBA" id="ARBA00004418"/>
    </source>
</evidence>
<keyword evidence="8" id="KW-0574">Periplasm</keyword>
<name>A0A7X2P536_9FIRM</name>
<dbReference type="Gene3D" id="3.90.76.10">
    <property type="entry name" value="Dipeptide-binding Protein, Domain 1"/>
    <property type="match status" value="1"/>
</dbReference>
<dbReference type="PANTHER" id="PTHR30290:SF32">
    <property type="entry name" value="GLUTATHIONE-BINDING PROTEIN GSIB"/>
    <property type="match status" value="1"/>
</dbReference>
<keyword evidence="7 10" id="KW-0732">Signal</keyword>
<dbReference type="Gene3D" id="3.40.190.10">
    <property type="entry name" value="Periplasmic binding protein-like II"/>
    <property type="match status" value="1"/>
</dbReference>
<gene>
    <name evidence="12" type="ORF">FYJ57_13040</name>
</gene>
<dbReference type="InterPro" id="IPR030678">
    <property type="entry name" value="Peptide/Ni-bd"/>
</dbReference>
<keyword evidence="6" id="KW-0813">Transport</keyword>
<evidence type="ECO:0000259" key="11">
    <source>
        <dbReference type="Pfam" id="PF00496"/>
    </source>
</evidence>
<evidence type="ECO:0000313" key="13">
    <source>
        <dbReference type="Proteomes" id="UP000440513"/>
    </source>
</evidence>
<evidence type="ECO:0000256" key="8">
    <source>
        <dbReference type="ARBA" id="ARBA00022764"/>
    </source>
</evidence>
<keyword evidence="13" id="KW-1185">Reference proteome</keyword>
<evidence type="ECO:0000256" key="9">
    <source>
        <dbReference type="SAM" id="MobiDB-lite"/>
    </source>
</evidence>
<evidence type="ECO:0000256" key="10">
    <source>
        <dbReference type="SAM" id="SignalP"/>
    </source>
</evidence>
<dbReference type="Pfam" id="PF00496">
    <property type="entry name" value="SBP_bac_5"/>
    <property type="match status" value="1"/>
</dbReference>
<protein>
    <recommendedName>
        <fullName evidence="5">Glutathione-binding protein GsiB</fullName>
    </recommendedName>
</protein>
<dbReference type="PANTHER" id="PTHR30290">
    <property type="entry name" value="PERIPLASMIC BINDING COMPONENT OF ABC TRANSPORTER"/>
    <property type="match status" value="1"/>
</dbReference>
<evidence type="ECO:0000313" key="12">
    <source>
        <dbReference type="EMBL" id="MST67616.1"/>
    </source>
</evidence>
<dbReference type="PIRSF" id="PIRSF002741">
    <property type="entry name" value="MppA"/>
    <property type="match status" value="1"/>
</dbReference>
<dbReference type="GO" id="GO:0042938">
    <property type="term" value="P:dipeptide transport"/>
    <property type="evidence" value="ECO:0007669"/>
    <property type="project" value="TreeGrafter"/>
</dbReference>
<feature type="domain" description="Solute-binding protein family 5" evidence="11">
    <location>
        <begin position="113"/>
        <end position="483"/>
    </location>
</feature>
<comment type="subcellular location">
    <subcellularLocation>
        <location evidence="2">Cell membrane</location>
        <topology evidence="2">Lipid-anchor</topology>
    </subcellularLocation>
    <subcellularLocation>
        <location evidence="3">Periplasm</location>
    </subcellularLocation>
</comment>
<dbReference type="GO" id="GO:1904680">
    <property type="term" value="F:peptide transmembrane transporter activity"/>
    <property type="evidence" value="ECO:0007669"/>
    <property type="project" value="TreeGrafter"/>
</dbReference>
<comment type="caution">
    <text evidence="12">The sequence shown here is derived from an EMBL/GenBank/DDBJ whole genome shotgun (WGS) entry which is preliminary data.</text>
</comment>
<evidence type="ECO:0000256" key="7">
    <source>
        <dbReference type="ARBA" id="ARBA00022729"/>
    </source>
</evidence>
<evidence type="ECO:0000256" key="2">
    <source>
        <dbReference type="ARBA" id="ARBA00004193"/>
    </source>
</evidence>
<dbReference type="CDD" id="cd08499">
    <property type="entry name" value="PBP2_Ylib_like"/>
    <property type="match status" value="1"/>
</dbReference>
<dbReference type="Gene3D" id="3.10.105.10">
    <property type="entry name" value="Dipeptide-binding Protein, Domain 3"/>
    <property type="match status" value="1"/>
</dbReference>
<evidence type="ECO:0000256" key="6">
    <source>
        <dbReference type="ARBA" id="ARBA00022448"/>
    </source>
</evidence>
<proteinExistence type="inferred from homology"/>
<evidence type="ECO:0000256" key="1">
    <source>
        <dbReference type="ARBA" id="ARBA00003489"/>
    </source>
</evidence>
<dbReference type="InterPro" id="IPR039424">
    <property type="entry name" value="SBP_5"/>
</dbReference>
<organism evidence="12 13">
    <name type="scientific">Oliverpabstia intestinalis</name>
    <dbReference type="NCBI Taxonomy" id="2606633"/>
    <lineage>
        <taxon>Bacteria</taxon>
        <taxon>Bacillati</taxon>
        <taxon>Bacillota</taxon>
        <taxon>Clostridia</taxon>
        <taxon>Lachnospirales</taxon>
        <taxon>Lachnospiraceae</taxon>
        <taxon>Oliverpabstia</taxon>
    </lineage>
</organism>
<dbReference type="SUPFAM" id="SSF53850">
    <property type="entry name" value="Periplasmic binding protein-like II"/>
    <property type="match status" value="1"/>
</dbReference>
<dbReference type="InterPro" id="IPR000914">
    <property type="entry name" value="SBP_5_dom"/>
</dbReference>
<feature type="signal peptide" evidence="10">
    <location>
        <begin position="1"/>
        <end position="23"/>
    </location>
</feature>
<comment type="function">
    <text evidence="1">Part of the ABC transporter complex GsiABCD involved in glutathione import. Binds glutathione.</text>
</comment>
<comment type="similarity">
    <text evidence="4">Belongs to the bacterial solute-binding protein 5 family.</text>
</comment>
<dbReference type="GO" id="GO:0043190">
    <property type="term" value="C:ATP-binding cassette (ABC) transporter complex"/>
    <property type="evidence" value="ECO:0007669"/>
    <property type="project" value="InterPro"/>
</dbReference>
<dbReference type="GO" id="GO:0030288">
    <property type="term" value="C:outer membrane-bounded periplasmic space"/>
    <property type="evidence" value="ECO:0007669"/>
    <property type="project" value="TreeGrafter"/>
</dbReference>
<reference evidence="12 13" key="1">
    <citation type="submission" date="2019-08" db="EMBL/GenBank/DDBJ databases">
        <title>In-depth cultivation of the pig gut microbiome towards novel bacterial diversity and tailored functional studies.</title>
        <authorList>
            <person name="Wylensek D."/>
            <person name="Hitch T.C.A."/>
            <person name="Clavel T."/>
        </authorList>
    </citation>
    <scope>NUCLEOTIDE SEQUENCE [LARGE SCALE GENOMIC DNA]</scope>
    <source>
        <strain evidence="12 13">BSM-380-WT-5A</strain>
    </source>
</reference>
<dbReference type="EMBL" id="VUMS01000032">
    <property type="protein sequence ID" value="MST67616.1"/>
    <property type="molecule type" value="Genomic_DNA"/>
</dbReference>
<feature type="compositionally biased region" description="Low complexity" evidence="9">
    <location>
        <begin position="22"/>
        <end position="52"/>
    </location>
</feature>
<evidence type="ECO:0000256" key="4">
    <source>
        <dbReference type="ARBA" id="ARBA00005695"/>
    </source>
</evidence>
<evidence type="ECO:0000256" key="5">
    <source>
        <dbReference type="ARBA" id="ARBA00017393"/>
    </source>
</evidence>
<accession>A0A7X2P536</accession>
<dbReference type="AlphaFoldDB" id="A0A7X2P536"/>
<feature type="region of interest" description="Disordered" evidence="9">
    <location>
        <begin position="22"/>
        <end position="56"/>
    </location>
</feature>
<dbReference type="PROSITE" id="PS01040">
    <property type="entry name" value="SBP_BACTERIAL_5"/>
    <property type="match status" value="1"/>
</dbReference>
<sequence length="571" mass="61542">MKKRHVMRALVAAATALALTACGSTGSSDTSKSTSTAATSTASAASTSSGSEADTENTITIPAGESVSQDSDVTAMVAVDFTTMDPMDTSDTLSGGVQRMMMDGLFGFDENMQIIPMLATSYEANDEATEYTIHLREGVSFTDGTPWNADALIANVNKWADKSLGLKRTTFLCNVLDHAEKVDDYTVTIYLSQSFGAFISNLAHPATLIMSPKQIEAGEDACAQAPVGTGQYKFVEWVAGDHMKVELNKDWWGYDADVCGGTALADADAGFKSITFKPVAESATRVSAIQAGDAQIMWSVPTESVDTLKGDSNVSVGMGDSITVWYFFMNTQKAPFNDVKVREAMAYAINKEAYIQVVMNGYGSVATSMVGEAVQHYKGNDPYSYDPEKAKELLKEAGYPDGFTTTLMYSNTTANQKKAEFYKQQLAEVGIDLELNGMESAVLNEKVQGADCAGADAEVDCYLSGWSTSTGDADWGLRPMLATESEPPMSYNISYYENEKVDQLLKDGLATADEDKRGEIYAEVQDIVWQDLPLLCIANDKNIWATSNNITGVYLLGDGSIGMRNARMAAE</sequence>
<feature type="chain" id="PRO_5039232534" description="Glutathione-binding protein GsiB" evidence="10">
    <location>
        <begin position="24"/>
        <end position="571"/>
    </location>
</feature>
<dbReference type="InterPro" id="IPR023765">
    <property type="entry name" value="SBP_5_CS"/>
</dbReference>
<dbReference type="RefSeq" id="WP_106492026.1">
    <property type="nucleotide sequence ID" value="NZ_JBQHQP010000002.1"/>
</dbReference>
<dbReference type="PROSITE" id="PS51257">
    <property type="entry name" value="PROKAR_LIPOPROTEIN"/>
    <property type="match status" value="1"/>
</dbReference>
<dbReference type="Proteomes" id="UP000440513">
    <property type="component" value="Unassembled WGS sequence"/>
</dbReference>